<protein>
    <submittedName>
        <fullName evidence="2">Uncharacterized protein</fullName>
    </submittedName>
</protein>
<name>A0A5J4XAN6_9EUKA</name>
<evidence type="ECO:0000256" key="1">
    <source>
        <dbReference type="SAM" id="MobiDB-lite"/>
    </source>
</evidence>
<evidence type="ECO:0000313" key="3">
    <source>
        <dbReference type="Proteomes" id="UP000324800"/>
    </source>
</evidence>
<dbReference type="Proteomes" id="UP000324800">
    <property type="component" value="Unassembled WGS sequence"/>
</dbReference>
<feature type="region of interest" description="Disordered" evidence="1">
    <location>
        <begin position="31"/>
        <end position="63"/>
    </location>
</feature>
<dbReference type="AlphaFoldDB" id="A0A5J4XAN6"/>
<organism evidence="2 3">
    <name type="scientific">Streblomastix strix</name>
    <dbReference type="NCBI Taxonomy" id="222440"/>
    <lineage>
        <taxon>Eukaryota</taxon>
        <taxon>Metamonada</taxon>
        <taxon>Preaxostyla</taxon>
        <taxon>Oxymonadida</taxon>
        <taxon>Streblomastigidae</taxon>
        <taxon>Streblomastix</taxon>
    </lineage>
</organism>
<accession>A0A5J4XAN6</accession>
<reference evidence="2 3" key="1">
    <citation type="submission" date="2019-03" db="EMBL/GenBank/DDBJ databases">
        <title>Single cell metagenomics reveals metabolic interactions within the superorganism composed of flagellate Streblomastix strix and complex community of Bacteroidetes bacteria on its surface.</title>
        <authorList>
            <person name="Treitli S.C."/>
            <person name="Kolisko M."/>
            <person name="Husnik F."/>
            <person name="Keeling P."/>
            <person name="Hampl V."/>
        </authorList>
    </citation>
    <scope>NUCLEOTIDE SEQUENCE [LARGE SCALE GENOMIC DNA]</scope>
    <source>
        <strain evidence="2">ST1C</strain>
    </source>
</reference>
<evidence type="ECO:0000313" key="2">
    <source>
        <dbReference type="EMBL" id="KAA6403575.1"/>
    </source>
</evidence>
<proteinExistence type="predicted"/>
<dbReference type="EMBL" id="SNRW01000085">
    <property type="protein sequence ID" value="KAA6403575.1"/>
    <property type="molecule type" value="Genomic_DNA"/>
</dbReference>
<comment type="caution">
    <text evidence="2">The sequence shown here is derived from an EMBL/GenBank/DDBJ whole genome shotgun (WGS) entry which is preliminary data.</text>
</comment>
<gene>
    <name evidence="2" type="ORF">EZS28_000911</name>
</gene>
<sequence length="134" mass="15535">MVAGPAMVYKLNESVMQIPYPWIVKPMPSQRIKSGNHKKSFTTQNDNSIPYGPEVQTSNDSATGQTSYYAKSVSMDQLCIPFNMQQRQNYQDKASNYYIYWKFLDKLNRNQASGKLRLWKRNLTISLQRDVAIE</sequence>